<dbReference type="InterPro" id="IPR036396">
    <property type="entry name" value="Cyt_P450_sf"/>
</dbReference>
<evidence type="ECO:0000256" key="4">
    <source>
        <dbReference type="ARBA" id="ARBA00022723"/>
    </source>
</evidence>
<accession>A0A9D4ZFS9</accession>
<evidence type="ECO:0000313" key="12">
    <source>
        <dbReference type="Proteomes" id="UP000886520"/>
    </source>
</evidence>
<dbReference type="Gene3D" id="1.10.630.10">
    <property type="entry name" value="Cytochrome P450"/>
    <property type="match status" value="1"/>
</dbReference>
<evidence type="ECO:0000256" key="8">
    <source>
        <dbReference type="PIRSR" id="PIRSR602401-1"/>
    </source>
</evidence>
<keyword evidence="4 8" id="KW-0479">Metal-binding</keyword>
<reference evidence="11" key="1">
    <citation type="submission" date="2021-01" db="EMBL/GenBank/DDBJ databases">
        <title>Adiantum capillus-veneris genome.</title>
        <authorList>
            <person name="Fang Y."/>
            <person name="Liao Q."/>
        </authorList>
    </citation>
    <scope>NUCLEOTIDE SEQUENCE</scope>
    <source>
        <strain evidence="11">H3</strain>
        <tissue evidence="11">Leaf</tissue>
    </source>
</reference>
<dbReference type="GO" id="GO:0005506">
    <property type="term" value="F:iron ion binding"/>
    <property type="evidence" value="ECO:0007669"/>
    <property type="project" value="InterPro"/>
</dbReference>
<keyword evidence="7 9" id="KW-0503">Monooxygenase</keyword>
<keyword evidence="10" id="KW-0812">Transmembrane</keyword>
<keyword evidence="6 8" id="KW-0408">Iron</keyword>
<dbReference type="InterPro" id="IPR001128">
    <property type="entry name" value="Cyt_P450"/>
</dbReference>
<dbReference type="Proteomes" id="UP000886520">
    <property type="component" value="Chromosome 11"/>
</dbReference>
<proteinExistence type="inferred from homology"/>
<evidence type="ECO:0000256" key="5">
    <source>
        <dbReference type="ARBA" id="ARBA00023002"/>
    </source>
</evidence>
<evidence type="ECO:0008006" key="13">
    <source>
        <dbReference type="Google" id="ProtNLM"/>
    </source>
</evidence>
<dbReference type="CDD" id="cd20618">
    <property type="entry name" value="CYP71_clan"/>
    <property type="match status" value="1"/>
</dbReference>
<dbReference type="Pfam" id="PF00067">
    <property type="entry name" value="p450"/>
    <property type="match status" value="1"/>
</dbReference>
<evidence type="ECO:0000256" key="1">
    <source>
        <dbReference type="ARBA" id="ARBA00001971"/>
    </source>
</evidence>
<dbReference type="SUPFAM" id="SSF48264">
    <property type="entry name" value="Cytochrome P450"/>
    <property type="match status" value="1"/>
</dbReference>
<evidence type="ECO:0000313" key="11">
    <source>
        <dbReference type="EMBL" id="KAI5073854.1"/>
    </source>
</evidence>
<evidence type="ECO:0000256" key="9">
    <source>
        <dbReference type="RuleBase" id="RU000461"/>
    </source>
</evidence>
<evidence type="ECO:0000256" key="7">
    <source>
        <dbReference type="ARBA" id="ARBA00023033"/>
    </source>
</evidence>
<sequence>MGGGMMSVFQVQESPPWLLLICGFLSIVALLLITTNRSPNRNAFPPGPFAWPVIGHLHLLTELPHQALRDMAQKYGPIVGLRLGQQLAVAISSPELAKEVLHTHDKIFANRPPAEFNELLLYGQNSDIIFSAQCPQWRKQRKICTVGLFTTKRLQELEYVRQQEVARLLQRLQEESAGARQAVDIGHCMGEMSSHVIMRLLQSEGSAHAGAESLHKLVKELEHEVSIPTLRDLIPTLSLLDFARKRRMRRLHDRIHAALAEVLGHRKQSNSSYDDLLQSLLTKEVDNANGTMKNSIQDTLTPNEINCILLDMIAAGIHTTTLTLEWTMAELLRNPHCLDRLHREVDAAFGTTGEKMQKIISDADIPKLSYLKCVVKEVARLHPVLPMLVPRISTAECKIKGYTIPARTMMFVNVWAIGRDEQVWSKAGEFRPERFEEEAQEVDLRGQHYELLPFGSGRRICLGLPLALSIVEVTLANLVYRFDWQLPPGVTPSSVDMLEKGGISNNKATPTLAIPKPRNLM</sequence>
<evidence type="ECO:0000256" key="10">
    <source>
        <dbReference type="SAM" id="Phobius"/>
    </source>
</evidence>
<dbReference type="PRINTS" id="PR00385">
    <property type="entry name" value="P450"/>
</dbReference>
<dbReference type="GO" id="GO:0016705">
    <property type="term" value="F:oxidoreductase activity, acting on paired donors, with incorporation or reduction of molecular oxygen"/>
    <property type="evidence" value="ECO:0007669"/>
    <property type="project" value="InterPro"/>
</dbReference>
<protein>
    <recommendedName>
        <fullName evidence="13">Cytochrome P450</fullName>
    </recommendedName>
</protein>
<dbReference type="PROSITE" id="PS00086">
    <property type="entry name" value="CYTOCHROME_P450"/>
    <property type="match status" value="1"/>
</dbReference>
<dbReference type="GO" id="GO:0044550">
    <property type="term" value="P:secondary metabolite biosynthetic process"/>
    <property type="evidence" value="ECO:0007669"/>
    <property type="project" value="UniProtKB-ARBA"/>
</dbReference>
<dbReference type="PANTHER" id="PTHR47944:SF4">
    <property type="entry name" value="OS09G0441700 PROTEIN"/>
    <property type="match status" value="1"/>
</dbReference>
<keyword evidence="3 8" id="KW-0349">Heme</keyword>
<dbReference type="GO" id="GO:0020037">
    <property type="term" value="F:heme binding"/>
    <property type="evidence" value="ECO:0007669"/>
    <property type="project" value="InterPro"/>
</dbReference>
<dbReference type="AlphaFoldDB" id="A0A9D4ZFS9"/>
<evidence type="ECO:0000256" key="2">
    <source>
        <dbReference type="ARBA" id="ARBA00010617"/>
    </source>
</evidence>
<dbReference type="FunFam" id="1.10.630.10:FF:000126">
    <property type="entry name" value="Predicted protein"/>
    <property type="match status" value="1"/>
</dbReference>
<evidence type="ECO:0000256" key="6">
    <source>
        <dbReference type="ARBA" id="ARBA00023004"/>
    </source>
</evidence>
<keyword evidence="5 9" id="KW-0560">Oxidoreductase</keyword>
<keyword evidence="12" id="KW-1185">Reference proteome</keyword>
<dbReference type="GO" id="GO:0004497">
    <property type="term" value="F:monooxygenase activity"/>
    <property type="evidence" value="ECO:0007669"/>
    <property type="project" value="UniProtKB-KW"/>
</dbReference>
<keyword evidence="10" id="KW-0472">Membrane</keyword>
<comment type="similarity">
    <text evidence="2 9">Belongs to the cytochrome P450 family.</text>
</comment>
<feature type="transmembrane region" description="Helical" evidence="10">
    <location>
        <begin position="15"/>
        <end position="33"/>
    </location>
</feature>
<dbReference type="InterPro" id="IPR002401">
    <property type="entry name" value="Cyt_P450_E_grp-I"/>
</dbReference>
<organism evidence="11 12">
    <name type="scientific">Adiantum capillus-veneris</name>
    <name type="common">Maidenhair fern</name>
    <dbReference type="NCBI Taxonomy" id="13818"/>
    <lineage>
        <taxon>Eukaryota</taxon>
        <taxon>Viridiplantae</taxon>
        <taxon>Streptophyta</taxon>
        <taxon>Embryophyta</taxon>
        <taxon>Tracheophyta</taxon>
        <taxon>Polypodiopsida</taxon>
        <taxon>Polypodiidae</taxon>
        <taxon>Polypodiales</taxon>
        <taxon>Pteridineae</taxon>
        <taxon>Pteridaceae</taxon>
        <taxon>Vittarioideae</taxon>
        <taxon>Adiantum</taxon>
    </lineage>
</organism>
<comment type="caution">
    <text evidence="11">The sequence shown here is derived from an EMBL/GenBank/DDBJ whole genome shotgun (WGS) entry which is preliminary data.</text>
</comment>
<gene>
    <name evidence="11" type="ORF">GOP47_0011867</name>
</gene>
<feature type="binding site" description="axial binding residue" evidence="8">
    <location>
        <position position="461"/>
    </location>
    <ligand>
        <name>heme</name>
        <dbReference type="ChEBI" id="CHEBI:30413"/>
    </ligand>
    <ligandPart>
        <name>Fe</name>
        <dbReference type="ChEBI" id="CHEBI:18248"/>
    </ligandPart>
</feature>
<dbReference type="InterPro" id="IPR017972">
    <property type="entry name" value="Cyt_P450_CS"/>
</dbReference>
<comment type="cofactor">
    <cofactor evidence="1 8">
        <name>heme</name>
        <dbReference type="ChEBI" id="CHEBI:30413"/>
    </cofactor>
</comment>
<dbReference type="PANTHER" id="PTHR47944">
    <property type="entry name" value="CYTOCHROME P450 98A9"/>
    <property type="match status" value="1"/>
</dbReference>
<keyword evidence="10" id="KW-1133">Transmembrane helix</keyword>
<dbReference type="OrthoDB" id="1470350at2759"/>
<evidence type="ECO:0000256" key="3">
    <source>
        <dbReference type="ARBA" id="ARBA00022617"/>
    </source>
</evidence>
<dbReference type="PRINTS" id="PR00463">
    <property type="entry name" value="EP450I"/>
</dbReference>
<dbReference type="EMBL" id="JABFUD020000011">
    <property type="protein sequence ID" value="KAI5073854.1"/>
    <property type="molecule type" value="Genomic_DNA"/>
</dbReference>
<name>A0A9D4ZFS9_ADICA</name>